<dbReference type="GeneTree" id="ENSGT00940000174644"/>
<keyword evidence="2" id="KW-1185">Reference proteome</keyword>
<evidence type="ECO:0000313" key="2">
    <source>
        <dbReference type="Proteomes" id="UP000008144"/>
    </source>
</evidence>
<reference evidence="2" key="1">
    <citation type="journal article" date="2002" name="Science">
        <title>The draft genome of Ciona intestinalis: insights into chordate and vertebrate origins.</title>
        <authorList>
            <person name="Dehal P."/>
            <person name="Satou Y."/>
            <person name="Campbell R.K."/>
            <person name="Chapman J."/>
            <person name="Degnan B."/>
            <person name="De Tomaso A."/>
            <person name="Davidson B."/>
            <person name="Di Gregorio A."/>
            <person name="Gelpke M."/>
            <person name="Goodstein D.M."/>
            <person name="Harafuji N."/>
            <person name="Hastings K.E."/>
            <person name="Ho I."/>
            <person name="Hotta K."/>
            <person name="Huang W."/>
            <person name="Kawashima T."/>
            <person name="Lemaire P."/>
            <person name="Martinez D."/>
            <person name="Meinertzhagen I.A."/>
            <person name="Necula S."/>
            <person name="Nonaka M."/>
            <person name="Putnam N."/>
            <person name="Rash S."/>
            <person name="Saiga H."/>
            <person name="Satake M."/>
            <person name="Terry A."/>
            <person name="Yamada L."/>
            <person name="Wang H.G."/>
            <person name="Awazu S."/>
            <person name="Azumi K."/>
            <person name="Boore J."/>
            <person name="Branno M."/>
            <person name="Chin-Bow S."/>
            <person name="DeSantis R."/>
            <person name="Doyle S."/>
            <person name="Francino P."/>
            <person name="Keys D.N."/>
            <person name="Haga S."/>
            <person name="Hayashi H."/>
            <person name="Hino K."/>
            <person name="Imai K.S."/>
            <person name="Inaba K."/>
            <person name="Kano S."/>
            <person name="Kobayashi K."/>
            <person name="Kobayashi M."/>
            <person name="Lee B.I."/>
            <person name="Makabe K.W."/>
            <person name="Manohar C."/>
            <person name="Matassi G."/>
            <person name="Medina M."/>
            <person name="Mochizuki Y."/>
            <person name="Mount S."/>
            <person name="Morishita T."/>
            <person name="Miura S."/>
            <person name="Nakayama A."/>
            <person name="Nishizaka S."/>
            <person name="Nomoto H."/>
            <person name="Ohta F."/>
            <person name="Oishi K."/>
            <person name="Rigoutsos I."/>
            <person name="Sano M."/>
            <person name="Sasaki A."/>
            <person name="Sasakura Y."/>
            <person name="Shoguchi E."/>
            <person name="Shin-i T."/>
            <person name="Spagnuolo A."/>
            <person name="Stainier D."/>
            <person name="Suzuki M.M."/>
            <person name="Tassy O."/>
            <person name="Takatori N."/>
            <person name="Tokuoka M."/>
            <person name="Yagi K."/>
            <person name="Yoshizaki F."/>
            <person name="Wada S."/>
            <person name="Zhang C."/>
            <person name="Hyatt P.D."/>
            <person name="Larimer F."/>
            <person name="Detter C."/>
            <person name="Doggett N."/>
            <person name="Glavina T."/>
            <person name="Hawkins T."/>
            <person name="Richardson P."/>
            <person name="Lucas S."/>
            <person name="Kohara Y."/>
            <person name="Levine M."/>
            <person name="Satoh N."/>
            <person name="Rokhsar D.S."/>
        </authorList>
    </citation>
    <scope>NUCLEOTIDE SEQUENCE [LARGE SCALE GENOMIC DNA]</scope>
</reference>
<protein>
    <submittedName>
        <fullName evidence="1">Uncharacterized protein</fullName>
    </submittedName>
</protein>
<reference evidence="1" key="2">
    <citation type="submission" date="2025-08" db="UniProtKB">
        <authorList>
            <consortium name="Ensembl"/>
        </authorList>
    </citation>
    <scope>IDENTIFICATION</scope>
</reference>
<proteinExistence type="predicted"/>
<dbReference type="Ensembl" id="ENSCINT00000035937.1">
    <property type="protein sequence ID" value="ENSCINP00000034377.1"/>
    <property type="gene ID" value="ENSCING00000020199.1"/>
</dbReference>
<accession>H2XXJ3</accession>
<dbReference type="HOGENOM" id="CLU_2511988_0_0_1"/>
<name>H2XXJ3_CIOIN</name>
<evidence type="ECO:0000313" key="1">
    <source>
        <dbReference type="Ensembl" id="ENSCINP00000034377.1"/>
    </source>
</evidence>
<reference evidence="1" key="3">
    <citation type="submission" date="2025-09" db="UniProtKB">
        <authorList>
            <consortium name="Ensembl"/>
        </authorList>
    </citation>
    <scope>IDENTIFICATION</scope>
</reference>
<sequence>MRAAWLRIPNYENVILKLLLQNLLKIIEKNSCQIIHNNKLLEENILCCEMLYICGTCDVGNTLNKVIKQEPYLQKYFQFLKYANH</sequence>
<organism evidence="1 2">
    <name type="scientific">Ciona intestinalis</name>
    <name type="common">Transparent sea squirt</name>
    <name type="synonym">Ascidia intestinalis</name>
    <dbReference type="NCBI Taxonomy" id="7719"/>
    <lineage>
        <taxon>Eukaryota</taxon>
        <taxon>Metazoa</taxon>
        <taxon>Chordata</taxon>
        <taxon>Tunicata</taxon>
        <taxon>Ascidiacea</taxon>
        <taxon>Phlebobranchia</taxon>
        <taxon>Cionidae</taxon>
        <taxon>Ciona</taxon>
    </lineage>
</organism>
<dbReference type="AlphaFoldDB" id="H2XXJ3"/>
<dbReference type="Proteomes" id="UP000008144">
    <property type="component" value="Unassembled WGS sequence"/>
</dbReference>
<dbReference type="InParanoid" id="H2XXJ3"/>